<dbReference type="GO" id="GO:0009279">
    <property type="term" value="C:cell outer membrane"/>
    <property type="evidence" value="ECO:0007669"/>
    <property type="project" value="UniProtKB-SubCell"/>
</dbReference>
<accession>A0A3M5FCX1</accession>
<dbReference type="PROSITE" id="PS52016">
    <property type="entry name" value="TONB_DEPENDENT_REC_3"/>
    <property type="match status" value="1"/>
</dbReference>
<feature type="non-terminal residue" evidence="10">
    <location>
        <position position="112"/>
    </location>
</feature>
<organism evidence="10 11">
    <name type="scientific">Pseudomonas savastanoi</name>
    <name type="common">Pseudomonas syringae pv. savastanoi</name>
    <dbReference type="NCBI Taxonomy" id="29438"/>
    <lineage>
        <taxon>Bacteria</taxon>
        <taxon>Pseudomonadati</taxon>
        <taxon>Pseudomonadota</taxon>
        <taxon>Gammaproteobacteria</taxon>
        <taxon>Pseudomonadales</taxon>
        <taxon>Pseudomonadaceae</taxon>
        <taxon>Pseudomonas</taxon>
    </lineage>
</organism>
<evidence type="ECO:0000256" key="8">
    <source>
        <dbReference type="PROSITE-ProRule" id="PRU01360"/>
    </source>
</evidence>
<dbReference type="InterPro" id="IPR039426">
    <property type="entry name" value="TonB-dep_rcpt-like"/>
</dbReference>
<name>A0A3M5FCX1_PSESS</name>
<dbReference type="InterPro" id="IPR036942">
    <property type="entry name" value="Beta-barrel_TonB_sf"/>
</dbReference>
<keyword evidence="4 8" id="KW-0812">Transmembrane</keyword>
<evidence type="ECO:0000259" key="9">
    <source>
        <dbReference type="Pfam" id="PF00593"/>
    </source>
</evidence>
<evidence type="ECO:0000256" key="5">
    <source>
        <dbReference type="ARBA" id="ARBA00023077"/>
    </source>
</evidence>
<dbReference type="SUPFAM" id="SSF56935">
    <property type="entry name" value="Porins"/>
    <property type="match status" value="1"/>
</dbReference>
<dbReference type="EMBL" id="RBSV01000423">
    <property type="protein sequence ID" value="RMS72449.1"/>
    <property type="molecule type" value="Genomic_DNA"/>
</dbReference>
<evidence type="ECO:0000256" key="2">
    <source>
        <dbReference type="ARBA" id="ARBA00022448"/>
    </source>
</evidence>
<keyword evidence="7 8" id="KW-0998">Cell outer membrane</keyword>
<dbReference type="Proteomes" id="UP000268887">
    <property type="component" value="Unassembled WGS sequence"/>
</dbReference>
<evidence type="ECO:0000256" key="7">
    <source>
        <dbReference type="ARBA" id="ARBA00023237"/>
    </source>
</evidence>
<reference evidence="10 11" key="1">
    <citation type="submission" date="2018-08" db="EMBL/GenBank/DDBJ databases">
        <title>Recombination of ecologically and evolutionarily significant loci maintains genetic cohesion in the Pseudomonas syringae species complex.</title>
        <authorList>
            <person name="Dillon M."/>
            <person name="Thakur S."/>
            <person name="Almeida R.N.D."/>
            <person name="Weir B.S."/>
            <person name="Guttman D.S."/>
        </authorList>
    </citation>
    <scope>NUCLEOTIDE SEQUENCE [LARGE SCALE GENOMIC DNA]</scope>
    <source>
        <strain evidence="10 11">ICMP 13927</strain>
    </source>
</reference>
<evidence type="ECO:0000256" key="4">
    <source>
        <dbReference type="ARBA" id="ARBA00022692"/>
    </source>
</evidence>
<evidence type="ECO:0000313" key="11">
    <source>
        <dbReference type="Proteomes" id="UP000268887"/>
    </source>
</evidence>
<comment type="similarity">
    <text evidence="8">Belongs to the TonB-dependent receptor family.</text>
</comment>
<keyword evidence="3 8" id="KW-1134">Transmembrane beta strand</keyword>
<proteinExistence type="inferred from homology"/>
<comment type="subcellular location">
    <subcellularLocation>
        <location evidence="1 8">Cell outer membrane</location>
        <topology evidence="1 8">Multi-pass membrane protein</topology>
    </subcellularLocation>
</comment>
<feature type="non-terminal residue" evidence="10">
    <location>
        <position position="1"/>
    </location>
</feature>
<gene>
    <name evidence="10" type="ORF">ALP60_05130</name>
</gene>
<keyword evidence="5" id="KW-0798">TonB box</keyword>
<dbReference type="InterPro" id="IPR000531">
    <property type="entry name" value="Beta-barrel_TonB"/>
</dbReference>
<sequence>TRGSDGKSISAETPRHMLRLSSSYNLPGTWRRLTVGGGVSAQSGYSEHESTQPIDNPGRAIWDARASWKIDEHWSVALNGNNLLDRKYYKATGDIDRGNYYGDPRNYVLTLR</sequence>
<feature type="domain" description="TonB-dependent receptor-like beta-barrel" evidence="9">
    <location>
        <begin position="5"/>
        <end position="83"/>
    </location>
</feature>
<dbReference type="Pfam" id="PF00593">
    <property type="entry name" value="TonB_dep_Rec_b-barrel"/>
    <property type="match status" value="1"/>
</dbReference>
<dbReference type="PANTHER" id="PTHR32552">
    <property type="entry name" value="FERRICHROME IRON RECEPTOR-RELATED"/>
    <property type="match status" value="1"/>
</dbReference>
<dbReference type="AlphaFoldDB" id="A0A3M5FCX1"/>
<evidence type="ECO:0000256" key="6">
    <source>
        <dbReference type="ARBA" id="ARBA00023136"/>
    </source>
</evidence>
<evidence type="ECO:0000313" key="10">
    <source>
        <dbReference type="EMBL" id="RMS72449.1"/>
    </source>
</evidence>
<dbReference type="GO" id="GO:0015344">
    <property type="term" value="F:siderophore uptake transmembrane transporter activity"/>
    <property type="evidence" value="ECO:0007669"/>
    <property type="project" value="TreeGrafter"/>
</dbReference>
<evidence type="ECO:0000256" key="1">
    <source>
        <dbReference type="ARBA" id="ARBA00004571"/>
    </source>
</evidence>
<evidence type="ECO:0000256" key="3">
    <source>
        <dbReference type="ARBA" id="ARBA00022452"/>
    </source>
</evidence>
<keyword evidence="6 8" id="KW-0472">Membrane</keyword>
<dbReference type="PANTHER" id="PTHR32552:SF74">
    <property type="entry name" value="HYDROXAMATE SIDEROPHORE RECEPTOR FHUE"/>
    <property type="match status" value="1"/>
</dbReference>
<protein>
    <recommendedName>
        <fullName evidence="9">TonB-dependent receptor-like beta-barrel domain-containing protein</fullName>
    </recommendedName>
</protein>
<dbReference type="Gene3D" id="2.40.170.20">
    <property type="entry name" value="TonB-dependent receptor, beta-barrel domain"/>
    <property type="match status" value="1"/>
</dbReference>
<comment type="caution">
    <text evidence="10">The sequence shown here is derived from an EMBL/GenBank/DDBJ whole genome shotgun (WGS) entry which is preliminary data.</text>
</comment>
<keyword evidence="2 8" id="KW-0813">Transport</keyword>